<dbReference type="AlphaFoldDB" id="A0A0R3X043"/>
<dbReference type="PANTHER" id="PTHR17972:SF0">
    <property type="entry name" value="NUCLEOLAR PROTEIN 6"/>
    <property type="match status" value="1"/>
</dbReference>
<dbReference type="EMBL" id="UYWX01020304">
    <property type="protein sequence ID" value="VDM30666.1"/>
    <property type="molecule type" value="Genomic_DNA"/>
</dbReference>
<feature type="domain" description="Nrap protein" evidence="5">
    <location>
        <begin position="400"/>
        <end position="554"/>
    </location>
</feature>
<dbReference type="PANTHER" id="PTHR17972">
    <property type="entry name" value="NUCLEOLAR RNA-ASSOCIATED PROTEIN"/>
    <property type="match status" value="1"/>
</dbReference>
<dbReference type="Pfam" id="PF17404">
    <property type="entry name" value="Nrap_D3"/>
    <property type="match status" value="1"/>
</dbReference>
<reference evidence="6 7" key="2">
    <citation type="submission" date="2018-11" db="EMBL/GenBank/DDBJ databases">
        <authorList>
            <consortium name="Pathogen Informatics"/>
        </authorList>
    </citation>
    <scope>NUCLEOTIDE SEQUENCE [LARGE SCALE GENOMIC DNA]</scope>
</reference>
<reference evidence="8" key="1">
    <citation type="submission" date="2017-02" db="UniProtKB">
        <authorList>
            <consortium name="WormBaseParasite"/>
        </authorList>
    </citation>
    <scope>IDENTIFICATION</scope>
</reference>
<dbReference type="GO" id="GO:0003723">
    <property type="term" value="F:RNA binding"/>
    <property type="evidence" value="ECO:0007669"/>
    <property type="project" value="UniProtKB-KW"/>
</dbReference>
<dbReference type="InterPro" id="IPR035370">
    <property type="entry name" value="Nrap_D5"/>
</dbReference>
<evidence type="ECO:0000259" key="5">
    <source>
        <dbReference type="Pfam" id="PF17406"/>
    </source>
</evidence>
<accession>A0A0R3X043</accession>
<feature type="domain" description="Nrap protein" evidence="3">
    <location>
        <begin position="4"/>
        <end position="107"/>
    </location>
</feature>
<feature type="region of interest" description="Disordered" evidence="2">
    <location>
        <begin position="748"/>
        <end position="789"/>
    </location>
</feature>
<dbReference type="WBParaSite" id="TTAC_0000646701-mRNA-1">
    <property type="protein sequence ID" value="TTAC_0000646701-mRNA-1"/>
    <property type="gene ID" value="TTAC_0000646701"/>
</dbReference>
<dbReference type="GO" id="GO:0034456">
    <property type="term" value="C:UTP-C complex"/>
    <property type="evidence" value="ECO:0007669"/>
    <property type="project" value="TreeGrafter"/>
</dbReference>
<evidence type="ECO:0000259" key="4">
    <source>
        <dbReference type="Pfam" id="PF17405"/>
    </source>
</evidence>
<dbReference type="InterPro" id="IPR035369">
    <property type="entry name" value="Nrap_D4"/>
</dbReference>
<evidence type="ECO:0000313" key="8">
    <source>
        <dbReference type="WBParaSite" id="TTAC_0000646701-mRNA-1"/>
    </source>
</evidence>
<dbReference type="Pfam" id="PF17406">
    <property type="entry name" value="Nrap_D5"/>
    <property type="match status" value="1"/>
</dbReference>
<gene>
    <name evidence="6" type="ORF">TTAC_LOCUS6452</name>
</gene>
<dbReference type="GO" id="GO:0006364">
    <property type="term" value="P:rRNA processing"/>
    <property type="evidence" value="ECO:0007669"/>
    <property type="project" value="TreeGrafter"/>
</dbReference>
<dbReference type="InterPro" id="IPR005554">
    <property type="entry name" value="NOL6/Upt22"/>
</dbReference>
<name>A0A0R3X043_HYDTA</name>
<evidence type="ECO:0000256" key="1">
    <source>
        <dbReference type="RuleBase" id="RU364032"/>
    </source>
</evidence>
<evidence type="ECO:0000313" key="7">
    <source>
        <dbReference type="Proteomes" id="UP000274429"/>
    </source>
</evidence>
<dbReference type="GO" id="GO:0032040">
    <property type="term" value="C:small-subunit processome"/>
    <property type="evidence" value="ECO:0007669"/>
    <property type="project" value="TreeGrafter"/>
</dbReference>
<dbReference type="STRING" id="6205.A0A0R3X043"/>
<dbReference type="Pfam" id="PF17405">
    <property type="entry name" value="Nrap_D4"/>
    <property type="match status" value="1"/>
</dbReference>
<feature type="domain" description="Nrap protein" evidence="4">
    <location>
        <begin position="148"/>
        <end position="296"/>
    </location>
</feature>
<keyword evidence="1" id="KW-0539">Nucleus</keyword>
<evidence type="ECO:0000313" key="6">
    <source>
        <dbReference type="EMBL" id="VDM30666.1"/>
    </source>
</evidence>
<dbReference type="InterPro" id="IPR035368">
    <property type="entry name" value="Nrap_D3"/>
</dbReference>
<evidence type="ECO:0000259" key="3">
    <source>
        <dbReference type="Pfam" id="PF17404"/>
    </source>
</evidence>
<comment type="similarity">
    <text evidence="1">Belongs to the NRAP family.</text>
</comment>
<comment type="subcellular location">
    <subcellularLocation>
        <location evidence="1">Nucleus</location>
        <location evidence="1">Nucleolus</location>
    </subcellularLocation>
</comment>
<organism evidence="8">
    <name type="scientific">Hydatigena taeniaeformis</name>
    <name type="common">Feline tapeworm</name>
    <name type="synonym">Taenia taeniaeformis</name>
    <dbReference type="NCBI Taxonomy" id="6205"/>
    <lineage>
        <taxon>Eukaryota</taxon>
        <taxon>Metazoa</taxon>
        <taxon>Spiralia</taxon>
        <taxon>Lophotrochozoa</taxon>
        <taxon>Platyhelminthes</taxon>
        <taxon>Cestoda</taxon>
        <taxon>Eucestoda</taxon>
        <taxon>Cyclophyllidea</taxon>
        <taxon>Taeniidae</taxon>
        <taxon>Hydatigera</taxon>
    </lineage>
</organism>
<dbReference type="Proteomes" id="UP000274429">
    <property type="component" value="Unassembled WGS sequence"/>
</dbReference>
<dbReference type="OrthoDB" id="10251401at2759"/>
<keyword evidence="1" id="KW-0694">RNA-binding</keyword>
<proteinExistence type="inferred from homology"/>
<keyword evidence="7" id="KW-1185">Reference proteome</keyword>
<evidence type="ECO:0000256" key="2">
    <source>
        <dbReference type="SAM" id="MobiDB-lite"/>
    </source>
</evidence>
<dbReference type="GO" id="GO:0032545">
    <property type="term" value="C:CURI complex"/>
    <property type="evidence" value="ECO:0007669"/>
    <property type="project" value="TreeGrafter"/>
</dbReference>
<protein>
    <recommendedName>
        <fullName evidence="1">Nucleolar protein 6</fullName>
    </recommendedName>
</protein>
<sequence>MGWLDELASLIVDAMTERVTAIKCMDIPLRSKKSLPAIGLKLDSSMSFSPIIRGPRSGTDVGKQFRDFWGDKSEIRHIGGDLFECVIWDSSKNITSQIIDYIILRKFKSIDKPGLGSWHHVASTQLSGLLRSLSPCHASLRFPSRASGLHLVRSLDKLTSVLCGFNKHLPLNVMGMQGVSAEFRETSVFAPIVSVPSTALKKSKPLTNGVWHDVHHALRPLYAIMNIETSSRWPRDNYLAFFHMKRLFLLRIKELLVYIGVPSRIVSSGLIDIFINGIVLRIGFCQPLELSLLRQFSGLNKQEGVKASFQSDQNHPTKEPEAIRRWLVFNQWLPTVAAHLVAISRSHSHTFPEACRLAKRWFSAHGYPVIQCPDLCTEPCGLDSQLVHLGDADLGSTQCRFSEIAVELLVVHAGGFTPAVQTQSYSACLPGATEDNFVSSSSMATFLRFLRLLYTFDWTNDILLVDLNDGFSGKDGQERAGAIVTTFKVNPRTELPAMVIATPLDPSGTQWTLQGPSAEGLKRLQRLAMQSYELLRAMLVAGANISDLKAVFRPDLSEMDVVIKLRPSVYKTRILEAVDLEVPSWVLKKTPFTNDKSKAAPKGTVVTEEPDPVTLDLPHPGASYWPKGYLCDPVTWILRHVQAALDKWELFEYMWDRHSGRWIGLRIKDAPKFAHLRELKSFTEPNLCMAGGFACHRESTTGLFLSVDVQSALEALHIWAAEMVDWVRIQRPLSFKLPGLEVQGPPIEISPSAATKRKNLCENGGSAKKTRERSVGNYSIAPKTRKKQK</sequence>
<dbReference type="GO" id="GO:0006409">
    <property type="term" value="P:tRNA export from nucleus"/>
    <property type="evidence" value="ECO:0007669"/>
    <property type="project" value="TreeGrafter"/>
</dbReference>